<protein>
    <submittedName>
        <fullName evidence="1">Uncharacterized protein</fullName>
    </submittedName>
</protein>
<reference evidence="1 2" key="1">
    <citation type="submission" date="2016-09" db="EMBL/GenBank/DDBJ databases">
        <title>The draft genome of Dichanthelium oligosanthes: A C3 panicoid grass species.</title>
        <authorList>
            <person name="Studer A.J."/>
            <person name="Schnable J.C."/>
            <person name="Brutnell T.P."/>
        </authorList>
    </citation>
    <scope>NUCLEOTIDE SEQUENCE [LARGE SCALE GENOMIC DNA]</scope>
    <source>
        <strain evidence="2">cv. Kellogg 1175</strain>
        <tissue evidence="1">Leaf</tissue>
    </source>
</reference>
<sequence length="134" mass="14979">LKDCIIGDILKWVVDGIQSLGINGRAFGELGTVVSARTLAHSICSLMNTPSDGSDPVITKSDLRRLRDRDYTWPTDVSADKIPPFPKNIVKNFMRGFFQRAGYALTVEEGRHLFHQVFSSFGLCLCCDSLFFFT</sequence>
<name>A0A1E5UWD9_9POAL</name>
<gene>
    <name evidence="1" type="ORF">BAE44_0021781</name>
</gene>
<accession>A0A1E5UWD9</accession>
<evidence type="ECO:0000313" key="2">
    <source>
        <dbReference type="Proteomes" id="UP000095767"/>
    </source>
</evidence>
<proteinExistence type="predicted"/>
<organism evidence="1 2">
    <name type="scientific">Dichanthelium oligosanthes</name>
    <dbReference type="NCBI Taxonomy" id="888268"/>
    <lineage>
        <taxon>Eukaryota</taxon>
        <taxon>Viridiplantae</taxon>
        <taxon>Streptophyta</taxon>
        <taxon>Embryophyta</taxon>
        <taxon>Tracheophyta</taxon>
        <taxon>Spermatophyta</taxon>
        <taxon>Magnoliopsida</taxon>
        <taxon>Liliopsida</taxon>
        <taxon>Poales</taxon>
        <taxon>Poaceae</taxon>
        <taxon>PACMAD clade</taxon>
        <taxon>Panicoideae</taxon>
        <taxon>Panicodae</taxon>
        <taxon>Paniceae</taxon>
        <taxon>Dichantheliinae</taxon>
        <taxon>Dichanthelium</taxon>
    </lineage>
</organism>
<keyword evidence="2" id="KW-1185">Reference proteome</keyword>
<dbReference type="AlphaFoldDB" id="A0A1E5UWD9"/>
<evidence type="ECO:0000313" key="1">
    <source>
        <dbReference type="EMBL" id="OEL17199.1"/>
    </source>
</evidence>
<comment type="caution">
    <text evidence="1">The sequence shown here is derived from an EMBL/GenBank/DDBJ whole genome shotgun (WGS) entry which is preliminary data.</text>
</comment>
<dbReference type="EMBL" id="LWDX02060661">
    <property type="protein sequence ID" value="OEL17199.1"/>
    <property type="molecule type" value="Genomic_DNA"/>
</dbReference>
<dbReference type="Proteomes" id="UP000095767">
    <property type="component" value="Unassembled WGS sequence"/>
</dbReference>
<feature type="non-terminal residue" evidence="1">
    <location>
        <position position="1"/>
    </location>
</feature>